<reference evidence="2 3" key="1">
    <citation type="submission" date="2019-05" db="EMBL/GenBank/DDBJ databases">
        <title>Another draft genome of Portunus trituberculatus and its Hox gene families provides insights of decapod evolution.</title>
        <authorList>
            <person name="Jeong J.-H."/>
            <person name="Song I."/>
            <person name="Kim S."/>
            <person name="Choi T."/>
            <person name="Kim D."/>
            <person name="Ryu S."/>
            <person name="Kim W."/>
        </authorList>
    </citation>
    <scope>NUCLEOTIDE SEQUENCE [LARGE SCALE GENOMIC DNA]</scope>
    <source>
        <tissue evidence="2">Muscle</tissue>
    </source>
</reference>
<comment type="caution">
    <text evidence="2">The sequence shown here is derived from an EMBL/GenBank/DDBJ whole genome shotgun (WGS) entry which is preliminary data.</text>
</comment>
<organism evidence="2 3">
    <name type="scientific">Portunus trituberculatus</name>
    <name type="common">Swimming crab</name>
    <name type="synonym">Neptunus trituberculatus</name>
    <dbReference type="NCBI Taxonomy" id="210409"/>
    <lineage>
        <taxon>Eukaryota</taxon>
        <taxon>Metazoa</taxon>
        <taxon>Ecdysozoa</taxon>
        <taxon>Arthropoda</taxon>
        <taxon>Crustacea</taxon>
        <taxon>Multicrustacea</taxon>
        <taxon>Malacostraca</taxon>
        <taxon>Eumalacostraca</taxon>
        <taxon>Eucarida</taxon>
        <taxon>Decapoda</taxon>
        <taxon>Pleocyemata</taxon>
        <taxon>Brachyura</taxon>
        <taxon>Eubrachyura</taxon>
        <taxon>Portunoidea</taxon>
        <taxon>Portunidae</taxon>
        <taxon>Portuninae</taxon>
        <taxon>Portunus</taxon>
    </lineage>
</organism>
<proteinExistence type="predicted"/>
<dbReference type="EMBL" id="VSRR010000307">
    <property type="protein sequence ID" value="MPC13805.1"/>
    <property type="molecule type" value="Genomic_DNA"/>
</dbReference>
<keyword evidence="3" id="KW-1185">Reference proteome</keyword>
<evidence type="ECO:0000313" key="2">
    <source>
        <dbReference type="EMBL" id="MPC13805.1"/>
    </source>
</evidence>
<name>A0A5B7CXM9_PORTR</name>
<dbReference type="Proteomes" id="UP000324222">
    <property type="component" value="Unassembled WGS sequence"/>
</dbReference>
<gene>
    <name evidence="2" type="ORF">E2C01_006552</name>
</gene>
<protein>
    <submittedName>
        <fullName evidence="2">Uncharacterized protein</fullName>
    </submittedName>
</protein>
<evidence type="ECO:0000256" key="1">
    <source>
        <dbReference type="SAM" id="MobiDB-lite"/>
    </source>
</evidence>
<evidence type="ECO:0000313" key="3">
    <source>
        <dbReference type="Proteomes" id="UP000324222"/>
    </source>
</evidence>
<dbReference type="AlphaFoldDB" id="A0A5B7CXM9"/>
<feature type="compositionally biased region" description="Polar residues" evidence="1">
    <location>
        <begin position="14"/>
        <end position="29"/>
    </location>
</feature>
<sequence length="187" mass="21165">MNRRKPDKKDHKISATTNPAQNNIDSVSESTEDINGDRNEPETSNAGGFIIFLVNENRRRCPVMLKSKNIRRIVKPTQAAETLALLDVAESAYVPKSDASLSDDHKCLDTSLNFFYINFCNIHGLRSNFQCVEHHLSSTKPHLRFLTETELSQATVTSYFLYSHFRSKAGCCVYGLDPRRLEPSLVE</sequence>
<accession>A0A5B7CXM9</accession>
<feature type="region of interest" description="Disordered" evidence="1">
    <location>
        <begin position="1"/>
        <end position="42"/>
    </location>
</feature>